<organism evidence="8">
    <name type="scientific">Lygus hesperus</name>
    <name type="common">Western plant bug</name>
    <dbReference type="NCBI Taxonomy" id="30085"/>
    <lineage>
        <taxon>Eukaryota</taxon>
        <taxon>Metazoa</taxon>
        <taxon>Ecdysozoa</taxon>
        <taxon>Arthropoda</taxon>
        <taxon>Hexapoda</taxon>
        <taxon>Insecta</taxon>
        <taxon>Pterygota</taxon>
        <taxon>Neoptera</taxon>
        <taxon>Paraneoptera</taxon>
        <taxon>Hemiptera</taxon>
        <taxon>Heteroptera</taxon>
        <taxon>Panheteroptera</taxon>
        <taxon>Cimicomorpha</taxon>
        <taxon>Miridae</taxon>
        <taxon>Mirini</taxon>
        <taxon>Lygus</taxon>
    </lineage>
</organism>
<feature type="compositionally biased region" description="Polar residues" evidence="5">
    <location>
        <begin position="320"/>
        <end position="334"/>
    </location>
</feature>
<evidence type="ECO:0000256" key="5">
    <source>
        <dbReference type="SAM" id="MobiDB-lite"/>
    </source>
</evidence>
<feature type="compositionally biased region" description="Basic residues" evidence="5">
    <location>
        <begin position="382"/>
        <end position="403"/>
    </location>
</feature>
<sequence>MLSTTSELESDDSLYKYRRKTRRQRVSSSFSSDTDDSIVVQPHRRRKKCRVSSSSSDSEDSLLARPSRKKCKVISDSESESTSSSDSEEDKSLRRRHDRRPNRHAVSSNSEATPEKNGPPKAATSATHTVEFSSDSDEGEKCIICFKTLNPPFAHPSNCTHHFHPNCLATWTKTSNTCPIDRTPYTAILVVDNNGDLISRESVTAPPPQDHNADFEPDDATFCEVCSQHDREHEMLLCDRCEAGYHLDCLTPPLRAVPDGSWFCPRCTDPNNELAEELNELMDDAAIFLETRMRQRSTTSTRMPSRPRTRGAQRVFNIIHHQQTSDQPSTSSVTIRRHRPSLHRTRRSKSSRRPQSTRYKVELITVEDGTTLEVKVAVNTRTRTKSKKHSRRKSKKKCSKSSHKSGGPSTSRDAIFTGEGPSHSLDLFGSRPQLDYFSGCEAEDELDEDGGRGGGVGVLHHGSRPGVRNMASRKQIAAQILNARPRRPPPRIEVSRAPVDLVSSIIEQQEKWHSPGASYQSTSTGDIRVIMKESSSRMRQAGGSSGSSSGNPPSISAQTSSSSSQPPRDRSSSSGSGGRSNDTADVPRQSSAPSSSNGDDGQDLSKTSGSSEQVPSPEVNRGVDDSDKDSRGKVTRGEQDSNSPSTSSLEIKERELNDTEGGCNASDELPSASDDFPPQDPSIEEQESKCPIQGVHSRISPQIAESRNDLEGSDYEYKTPPGDGSPYSAADTLDDQRVPEDLSMKKPINDDETKAENDVEKEKQIASKEDVESEKDQVESGNEVGVYEQDHYKKQEEIDEEPEDLSKIDDAPQGEQVCRGDEDIVDEKESEGKNDQYNTNSGDNVDFKEVTEEQDISEDKCNNIQNEEDKQGDGPDESYVKDCKSKCDVQEVDCKEDVTEREAAENEDVLHTVSCSDKVKETSDGTIVETDAHASEDELPGRDELEETHDDKSSVSDAANDQVADNFTSSVSRVDKDKITDCTNDSVAEDSPGELSDGELVDELNGQDPLKEEAVTCLARDATFYEPRTTKNDANNASDEGLPFPSHSNDNQETISECGSLGSKLAGNDQETDHEATSFPSEATFDELVSKDSENNASAEGLPIRSPSNDNQEMIPQCDSLGFKLGVDNQETDCEGQVEVESSAKISNSENEQEAQCEQGADLLEIGCDEEKDGLVDITDEEISSYERSWEMEENGEKSKKEGLEGLDTEAISDCEYQPVDSNAAQKKEVEESTEFQPPNEVLEEGSRDREEEGEIVTEEGSPMQRKKISKKEITGGVLKLKKKIKLLYRITINNQNLRGTMPEEL</sequence>
<dbReference type="PROSITE" id="PS50089">
    <property type="entry name" value="ZF_RING_2"/>
    <property type="match status" value="1"/>
</dbReference>
<proteinExistence type="predicted"/>
<dbReference type="PROSITE" id="PS01359">
    <property type="entry name" value="ZF_PHD_1"/>
    <property type="match status" value="1"/>
</dbReference>
<keyword evidence="1" id="KW-0479">Metal-binding</keyword>
<dbReference type="InterPro" id="IPR047157">
    <property type="entry name" value="PHRF1/Atg35"/>
</dbReference>
<feature type="compositionally biased region" description="Basic residues" evidence="5">
    <location>
        <begin position="93"/>
        <end position="103"/>
    </location>
</feature>
<evidence type="ECO:0000256" key="3">
    <source>
        <dbReference type="ARBA" id="ARBA00022833"/>
    </source>
</evidence>
<feature type="compositionally biased region" description="Acidic residues" evidence="5">
    <location>
        <begin position="987"/>
        <end position="1002"/>
    </location>
</feature>
<dbReference type="GO" id="GO:0008270">
    <property type="term" value="F:zinc ion binding"/>
    <property type="evidence" value="ECO:0007669"/>
    <property type="project" value="UniProtKB-KW"/>
</dbReference>
<feature type="region of interest" description="Disordered" evidence="5">
    <location>
        <begin position="508"/>
        <end position="1008"/>
    </location>
</feature>
<feature type="compositionally biased region" description="Basic and acidic residues" evidence="5">
    <location>
        <begin position="930"/>
        <end position="954"/>
    </location>
</feature>
<reference evidence="8" key="2">
    <citation type="submission" date="2014-07" db="EMBL/GenBank/DDBJ databases">
        <authorList>
            <person name="Hull J."/>
        </authorList>
    </citation>
    <scope>NUCLEOTIDE SEQUENCE</scope>
</reference>
<feature type="region of interest" description="Disordered" evidence="5">
    <location>
        <begin position="320"/>
        <end position="361"/>
    </location>
</feature>
<feature type="compositionally biased region" description="Basic residues" evidence="5">
    <location>
        <begin position="16"/>
        <end position="25"/>
    </location>
</feature>
<dbReference type="InterPro" id="IPR011011">
    <property type="entry name" value="Znf_FYVE_PHD"/>
</dbReference>
<feature type="domain" description="PHD-type" evidence="6">
    <location>
        <begin position="220"/>
        <end position="270"/>
    </location>
</feature>
<dbReference type="Pfam" id="PF00628">
    <property type="entry name" value="PHD"/>
    <property type="match status" value="1"/>
</dbReference>
<feature type="compositionally biased region" description="Basic and acidic residues" evidence="5">
    <location>
        <begin position="621"/>
        <end position="639"/>
    </location>
</feature>
<gene>
    <name evidence="8" type="primary">PHRF1_1</name>
    <name evidence="8" type="ORF">CM83_70566</name>
</gene>
<dbReference type="SMART" id="SM00249">
    <property type="entry name" value="PHD"/>
    <property type="match status" value="1"/>
</dbReference>
<feature type="compositionally biased region" description="Polar residues" evidence="5">
    <location>
        <begin position="640"/>
        <end position="649"/>
    </location>
</feature>
<dbReference type="Gene3D" id="3.30.40.10">
    <property type="entry name" value="Zinc/RING finger domain, C3HC4 (zinc finger)"/>
    <property type="match status" value="2"/>
</dbReference>
<evidence type="ECO:0000256" key="2">
    <source>
        <dbReference type="ARBA" id="ARBA00022771"/>
    </source>
</evidence>
<dbReference type="PANTHER" id="PTHR12618">
    <property type="entry name" value="PHD AND RING FINGER DOMAIN-CONTAINING PROTEIN 1"/>
    <property type="match status" value="1"/>
</dbReference>
<evidence type="ECO:0000256" key="1">
    <source>
        <dbReference type="ARBA" id="ARBA00022723"/>
    </source>
</evidence>
<feature type="region of interest" description="Disordered" evidence="5">
    <location>
        <begin position="1024"/>
        <end position="1116"/>
    </location>
</feature>
<dbReference type="InterPro" id="IPR019787">
    <property type="entry name" value="Znf_PHD-finger"/>
</dbReference>
<dbReference type="InterPro" id="IPR019786">
    <property type="entry name" value="Zinc_finger_PHD-type_CS"/>
</dbReference>
<keyword evidence="3" id="KW-0862">Zinc</keyword>
<evidence type="ECO:0000259" key="6">
    <source>
        <dbReference type="PROSITE" id="PS50016"/>
    </source>
</evidence>
<dbReference type="SUPFAM" id="SSF57903">
    <property type="entry name" value="FYVE/PHD zinc finger"/>
    <property type="match status" value="1"/>
</dbReference>
<feature type="compositionally biased region" description="Polar residues" evidence="5">
    <location>
        <begin position="955"/>
        <end position="972"/>
    </location>
</feature>
<dbReference type="Pfam" id="PF13639">
    <property type="entry name" value="zf-RING_2"/>
    <property type="match status" value="1"/>
</dbReference>
<dbReference type="SMART" id="SM00184">
    <property type="entry name" value="RING"/>
    <property type="match status" value="2"/>
</dbReference>
<feature type="compositionally biased region" description="Polar residues" evidence="5">
    <location>
        <begin position="1144"/>
        <end position="1156"/>
    </location>
</feature>
<dbReference type="InterPro" id="IPR001841">
    <property type="entry name" value="Znf_RING"/>
</dbReference>
<dbReference type="SUPFAM" id="SSF57850">
    <property type="entry name" value="RING/U-box"/>
    <property type="match status" value="1"/>
</dbReference>
<dbReference type="PROSITE" id="PS50016">
    <property type="entry name" value="ZF_PHD_2"/>
    <property type="match status" value="1"/>
</dbReference>
<evidence type="ECO:0000256" key="4">
    <source>
        <dbReference type="PROSITE-ProRule" id="PRU00175"/>
    </source>
</evidence>
<reference evidence="8" key="1">
    <citation type="journal article" date="2014" name="PLoS ONE">
        <title>Transcriptome-Based Identification of ABC Transporters in the Western Tarnished Plant Bug Lygus hesperus.</title>
        <authorList>
            <person name="Hull J.J."/>
            <person name="Chaney K."/>
            <person name="Geib S.M."/>
            <person name="Fabrick J.A."/>
            <person name="Brent C.S."/>
            <person name="Walsh D."/>
            <person name="Lavine L.C."/>
        </authorList>
    </citation>
    <scope>NUCLEOTIDE SEQUENCE</scope>
</reference>
<feature type="compositionally biased region" description="Basic and acidic residues" evidence="5">
    <location>
        <begin position="734"/>
        <end position="778"/>
    </location>
</feature>
<dbReference type="InterPro" id="IPR013083">
    <property type="entry name" value="Znf_RING/FYVE/PHD"/>
</dbReference>
<evidence type="ECO:0000259" key="7">
    <source>
        <dbReference type="PROSITE" id="PS50089"/>
    </source>
</evidence>
<dbReference type="CDD" id="cd15543">
    <property type="entry name" value="PHD_RSF1"/>
    <property type="match status" value="1"/>
</dbReference>
<feature type="region of interest" description="Disordered" evidence="5">
    <location>
        <begin position="377"/>
        <end position="423"/>
    </location>
</feature>
<accession>A0A0A9Y419</accession>
<dbReference type="PANTHER" id="PTHR12618:SF20">
    <property type="entry name" value="PHD AND RING FINGER DOMAIN-CONTAINING PROTEIN 1"/>
    <property type="match status" value="1"/>
</dbReference>
<evidence type="ECO:0000313" key="8">
    <source>
        <dbReference type="EMBL" id="JAG27792.1"/>
    </source>
</evidence>
<feature type="region of interest" description="Disordered" evidence="5">
    <location>
        <begin position="1"/>
        <end position="132"/>
    </location>
</feature>
<feature type="compositionally biased region" description="Polar residues" evidence="5">
    <location>
        <begin position="1046"/>
        <end position="1057"/>
    </location>
</feature>
<dbReference type="InterPro" id="IPR001965">
    <property type="entry name" value="Znf_PHD"/>
</dbReference>
<feature type="region of interest" description="Disordered" evidence="5">
    <location>
        <begin position="1134"/>
        <end position="1157"/>
    </location>
</feature>
<feature type="compositionally biased region" description="Basic and acidic residues" evidence="5">
    <location>
        <begin position="1188"/>
        <end position="1204"/>
    </location>
</feature>
<dbReference type="EMBL" id="GBHO01015812">
    <property type="protein sequence ID" value="JAG27792.1"/>
    <property type="molecule type" value="Transcribed_RNA"/>
</dbReference>
<feature type="region of interest" description="Disordered" evidence="5">
    <location>
        <begin position="1182"/>
        <end position="1270"/>
    </location>
</feature>
<feature type="compositionally biased region" description="Basic and acidic residues" evidence="5">
    <location>
        <begin position="845"/>
        <end position="910"/>
    </location>
</feature>
<protein>
    <submittedName>
        <fullName evidence="8">PHD and RING finger domain-containing protein 1</fullName>
    </submittedName>
</protein>
<feature type="domain" description="RING-type" evidence="7">
    <location>
        <begin position="142"/>
        <end position="182"/>
    </location>
</feature>
<feature type="compositionally biased region" description="Basic residues" evidence="5">
    <location>
        <begin position="335"/>
        <end position="352"/>
    </location>
</feature>
<feature type="compositionally biased region" description="Polar residues" evidence="5">
    <location>
        <begin position="588"/>
        <end position="614"/>
    </location>
</feature>
<keyword evidence="2 4" id="KW-0863">Zinc-finger</keyword>
<feature type="compositionally biased region" description="Low complexity" evidence="5">
    <location>
        <begin position="537"/>
        <end position="566"/>
    </location>
</feature>
<name>A0A0A9Y419_LYGHE</name>